<dbReference type="Gene3D" id="3.30.565.10">
    <property type="entry name" value="Histidine kinase-like ATPase, C-terminal domain"/>
    <property type="match status" value="1"/>
</dbReference>
<dbReference type="Pfam" id="PF07730">
    <property type="entry name" value="HisKA_3"/>
    <property type="match status" value="1"/>
</dbReference>
<feature type="transmembrane region" description="Helical" evidence="6">
    <location>
        <begin position="70"/>
        <end position="86"/>
    </location>
</feature>
<dbReference type="PANTHER" id="PTHR24421">
    <property type="entry name" value="NITRATE/NITRITE SENSOR PROTEIN NARX-RELATED"/>
    <property type="match status" value="1"/>
</dbReference>
<keyword evidence="4 8" id="KW-0418">Kinase</keyword>
<proteinExistence type="predicted"/>
<evidence type="ECO:0000256" key="6">
    <source>
        <dbReference type="SAM" id="Phobius"/>
    </source>
</evidence>
<dbReference type="SUPFAM" id="SSF55874">
    <property type="entry name" value="ATPase domain of HSP90 chaperone/DNA topoisomerase II/histidine kinase"/>
    <property type="match status" value="1"/>
</dbReference>
<evidence type="ECO:0000256" key="2">
    <source>
        <dbReference type="ARBA" id="ARBA00012438"/>
    </source>
</evidence>
<keyword evidence="5" id="KW-0902">Two-component regulatory system</keyword>
<dbReference type="InterPro" id="IPR011712">
    <property type="entry name" value="Sig_transdc_His_kin_sub3_dim/P"/>
</dbReference>
<sequence>MMTNRIKPREAGRLKGSGQRLFGTKHQEDYVSRDRRSLHMLALRVPGLAFILMVYAASVSLQYIYESWTVFLQLLFTILIVIFTVLHWHSHRWVKKKTFLYFIIQGFIIYTSANLMTGGYIALVIGLYAFLIGQIIGMSDKGKTLLILYLFILMSITALHQEHPHHLLRFIVIAAPIMIVIITYAATFFAQVDEKIKTQMTLEKLELAHRQVKQLTLQNERQRMARDLHDTLAQGLVSLHMQLEAVQVHLSKDNTDRAKDIISQSMERVKGTLADARLAIDNLRSKSEEIGFLKESITEQINHFTEASGLSCFLDYSVHHVLDVHTAENCHYMIGEGLTNAAKHAEAKNVWVSVREEERQIRITVKDDGKGFDAGTEMRKSGHYGLLGIQERVNMMNGTFRITSARSAGTQIEIIIPIQGEAEHV</sequence>
<comment type="catalytic activity">
    <reaction evidence="1">
        <text>ATP + protein L-histidine = ADP + protein N-phospho-L-histidine.</text>
        <dbReference type="EC" id="2.7.13.3"/>
    </reaction>
</comment>
<dbReference type="InterPro" id="IPR036890">
    <property type="entry name" value="HATPase_C_sf"/>
</dbReference>
<dbReference type="InterPro" id="IPR003594">
    <property type="entry name" value="HATPase_dom"/>
</dbReference>
<evidence type="ECO:0000313" key="9">
    <source>
        <dbReference type="Proteomes" id="UP000587477"/>
    </source>
</evidence>
<dbReference type="CDD" id="cd16917">
    <property type="entry name" value="HATPase_UhpB-NarQ-NarX-like"/>
    <property type="match status" value="1"/>
</dbReference>
<organism evidence="8 9">
    <name type="scientific">Bacillus velezensis</name>
    <dbReference type="NCBI Taxonomy" id="492670"/>
    <lineage>
        <taxon>Bacteria</taxon>
        <taxon>Bacillati</taxon>
        <taxon>Bacillota</taxon>
        <taxon>Bacilli</taxon>
        <taxon>Bacillales</taxon>
        <taxon>Bacillaceae</taxon>
        <taxon>Bacillus</taxon>
        <taxon>Bacillus amyloliquefaciens group</taxon>
    </lineage>
</organism>
<dbReference type="Gene3D" id="1.20.5.1930">
    <property type="match status" value="1"/>
</dbReference>
<dbReference type="Pfam" id="PF02518">
    <property type="entry name" value="HATPase_c"/>
    <property type="match status" value="1"/>
</dbReference>
<feature type="transmembrane region" description="Helical" evidence="6">
    <location>
        <begin position="167"/>
        <end position="190"/>
    </location>
</feature>
<dbReference type="Proteomes" id="UP000587477">
    <property type="component" value="Chromosome"/>
</dbReference>
<dbReference type="EMBL" id="CP063687">
    <property type="protein sequence ID" value="QOY26151.1"/>
    <property type="molecule type" value="Genomic_DNA"/>
</dbReference>
<evidence type="ECO:0000256" key="4">
    <source>
        <dbReference type="ARBA" id="ARBA00022777"/>
    </source>
</evidence>
<accession>A0A7S7R251</accession>
<evidence type="ECO:0000256" key="5">
    <source>
        <dbReference type="ARBA" id="ARBA00023012"/>
    </source>
</evidence>
<dbReference type="PANTHER" id="PTHR24421:SF55">
    <property type="entry name" value="SENSOR HISTIDINE KINASE YDFH"/>
    <property type="match status" value="1"/>
</dbReference>
<feature type="transmembrane region" description="Helical" evidence="6">
    <location>
        <begin position="144"/>
        <end position="161"/>
    </location>
</feature>
<dbReference type="SMART" id="SM00387">
    <property type="entry name" value="HATPase_c"/>
    <property type="match status" value="1"/>
</dbReference>
<name>A0A7S7R251_BACVE</name>
<keyword evidence="6" id="KW-0472">Membrane</keyword>
<dbReference type="InterPro" id="IPR050482">
    <property type="entry name" value="Sensor_HK_TwoCompSys"/>
</dbReference>
<gene>
    <name evidence="8" type="primary">liaS_1</name>
    <name evidence="8" type="ORF">BACVE_001107</name>
</gene>
<evidence type="ECO:0000256" key="3">
    <source>
        <dbReference type="ARBA" id="ARBA00022679"/>
    </source>
</evidence>
<evidence type="ECO:0000256" key="1">
    <source>
        <dbReference type="ARBA" id="ARBA00000085"/>
    </source>
</evidence>
<keyword evidence="6" id="KW-0812">Transmembrane</keyword>
<reference evidence="9" key="1">
    <citation type="submission" date="2020-10" db="EMBL/GenBank/DDBJ databases">
        <title>Complete genome sequence of Bacillus velezensis NST6.</title>
        <authorList>
            <person name="Choi J."/>
        </authorList>
    </citation>
    <scope>NUCLEOTIDE SEQUENCE [LARGE SCALE GENOMIC DNA]</scope>
    <source>
        <strain evidence="9">NST6</strain>
    </source>
</reference>
<evidence type="ECO:0000259" key="7">
    <source>
        <dbReference type="SMART" id="SM00387"/>
    </source>
</evidence>
<feature type="transmembrane region" description="Helical" evidence="6">
    <location>
        <begin position="41"/>
        <end position="64"/>
    </location>
</feature>
<feature type="domain" description="Histidine kinase/HSP90-like ATPase" evidence="7">
    <location>
        <begin position="325"/>
        <end position="420"/>
    </location>
</feature>
<keyword evidence="6" id="KW-1133">Transmembrane helix</keyword>
<dbReference type="GO" id="GO:0046983">
    <property type="term" value="F:protein dimerization activity"/>
    <property type="evidence" value="ECO:0007669"/>
    <property type="project" value="InterPro"/>
</dbReference>
<feature type="transmembrane region" description="Helical" evidence="6">
    <location>
        <begin position="119"/>
        <end position="137"/>
    </location>
</feature>
<feature type="transmembrane region" description="Helical" evidence="6">
    <location>
        <begin position="98"/>
        <end position="113"/>
    </location>
</feature>
<keyword evidence="3 8" id="KW-0808">Transferase</keyword>
<dbReference type="GO" id="GO:0000155">
    <property type="term" value="F:phosphorelay sensor kinase activity"/>
    <property type="evidence" value="ECO:0007669"/>
    <property type="project" value="InterPro"/>
</dbReference>
<evidence type="ECO:0000313" key="8">
    <source>
        <dbReference type="EMBL" id="QOY26151.1"/>
    </source>
</evidence>
<dbReference type="AlphaFoldDB" id="A0A7S7R251"/>
<dbReference type="GO" id="GO:0016020">
    <property type="term" value="C:membrane"/>
    <property type="evidence" value="ECO:0007669"/>
    <property type="project" value="InterPro"/>
</dbReference>
<protein>
    <recommendedName>
        <fullName evidence="2">histidine kinase</fullName>
        <ecNumber evidence="2">2.7.13.3</ecNumber>
    </recommendedName>
</protein>
<dbReference type="EC" id="2.7.13.3" evidence="2"/>